<keyword evidence="2" id="KW-0812">Transmembrane</keyword>
<evidence type="ECO:0000256" key="1">
    <source>
        <dbReference type="SAM" id="MobiDB-lite"/>
    </source>
</evidence>
<keyword evidence="2" id="KW-0472">Membrane</keyword>
<dbReference type="AlphaFoldDB" id="A0A7Z0WLQ0"/>
<dbReference type="EMBL" id="MSIF01000010">
    <property type="protein sequence ID" value="OLF09159.1"/>
    <property type="molecule type" value="Genomic_DNA"/>
</dbReference>
<protein>
    <recommendedName>
        <fullName evidence="5">DUF4407 domain-containing protein</fullName>
    </recommendedName>
</protein>
<accession>A0A7Z0WLQ0</accession>
<dbReference type="Pfam" id="PF14362">
    <property type="entry name" value="DUF4407"/>
    <property type="match status" value="1"/>
</dbReference>
<gene>
    <name evidence="3" type="ORF">BLA60_21550</name>
</gene>
<evidence type="ECO:0000256" key="2">
    <source>
        <dbReference type="SAM" id="Phobius"/>
    </source>
</evidence>
<keyword evidence="4" id="KW-1185">Reference proteome</keyword>
<sequence length="524" mass="56637">MSLFSWLAAPHRLARMAGAQPDVLARARTDRAKYTAMGGVLLTTAGVAGVSATFALNSAVHLPLPVAIVAGVLWAIVIFNLDRMLIVSITRQSGWWRNSLAAVPRILLALVIGTVVSVPLVLKIFEPEINNEMQIMHSENLTEAQKKLDEQFADIPRMQERVENLQAIASGESQPSVSDDPDVVAARERVATAQTAFDKAAARAQCELDGTCGTGVPGVGTAYQEAKAQADKAKTTLDAETAHLNEVTAAAQRKIAGSGTRNRADAQRELDTLVPRLESRIAERDAAQRRLDSGEINSEGMLAQLEALDRLTDGHANMQTASFMLAALFLLIEVLPVVVKLLTLVGKETLYDRVLDSDEKALEALAGTSNKTALDNAADLREQQLKRGRDANALLADQQFEIAKKAIETWGRIARSRSDDELARWYAKHAGEPEQPTPPNQPTQPTQPLPTQPPPEPVPASITQPLMTPVYRPPDDPPTVSLPAPTPPPPPPPGGGRRGQSYQEFRARFGRPPGNGHGPHHHQP</sequence>
<dbReference type="InterPro" id="IPR025519">
    <property type="entry name" value="DUF4407"/>
</dbReference>
<feature type="transmembrane region" description="Helical" evidence="2">
    <location>
        <begin position="102"/>
        <end position="122"/>
    </location>
</feature>
<comment type="caution">
    <text evidence="3">The sequence shown here is derived from an EMBL/GenBank/DDBJ whole genome shotgun (WGS) entry which is preliminary data.</text>
</comment>
<feature type="compositionally biased region" description="Pro residues" evidence="1">
    <location>
        <begin position="435"/>
        <end position="458"/>
    </location>
</feature>
<evidence type="ECO:0000313" key="3">
    <source>
        <dbReference type="EMBL" id="OLF09159.1"/>
    </source>
</evidence>
<organism evidence="3 4">
    <name type="scientific">Actinophytocola xinjiangensis</name>
    <dbReference type="NCBI Taxonomy" id="485602"/>
    <lineage>
        <taxon>Bacteria</taxon>
        <taxon>Bacillati</taxon>
        <taxon>Actinomycetota</taxon>
        <taxon>Actinomycetes</taxon>
        <taxon>Pseudonocardiales</taxon>
        <taxon>Pseudonocardiaceae</taxon>
    </lineage>
</organism>
<feature type="region of interest" description="Disordered" evidence="1">
    <location>
        <begin position="430"/>
        <end position="524"/>
    </location>
</feature>
<feature type="transmembrane region" description="Helical" evidence="2">
    <location>
        <begin position="34"/>
        <end position="56"/>
    </location>
</feature>
<name>A0A7Z0WLQ0_9PSEU</name>
<feature type="compositionally biased region" description="Pro residues" evidence="1">
    <location>
        <begin position="484"/>
        <end position="494"/>
    </location>
</feature>
<proteinExistence type="predicted"/>
<evidence type="ECO:0008006" key="5">
    <source>
        <dbReference type="Google" id="ProtNLM"/>
    </source>
</evidence>
<feature type="transmembrane region" description="Helical" evidence="2">
    <location>
        <begin position="62"/>
        <end position="81"/>
    </location>
</feature>
<dbReference type="Proteomes" id="UP000185696">
    <property type="component" value="Unassembled WGS sequence"/>
</dbReference>
<keyword evidence="2" id="KW-1133">Transmembrane helix</keyword>
<reference evidence="3 4" key="1">
    <citation type="submission" date="2016-12" db="EMBL/GenBank/DDBJ databases">
        <title>The draft genome sequence of Actinophytocola xinjiangensis.</title>
        <authorList>
            <person name="Wang W."/>
            <person name="Yuan L."/>
        </authorList>
    </citation>
    <scope>NUCLEOTIDE SEQUENCE [LARGE SCALE GENOMIC DNA]</scope>
    <source>
        <strain evidence="3 4">CGMCC 4.4663</strain>
    </source>
</reference>
<evidence type="ECO:0000313" key="4">
    <source>
        <dbReference type="Proteomes" id="UP000185696"/>
    </source>
</evidence>
<dbReference type="RefSeq" id="WP_075134749.1">
    <property type="nucleotide sequence ID" value="NZ_MSIF01000010.1"/>
</dbReference>
<dbReference type="OrthoDB" id="594406at2"/>